<sequence>MKPVTMADVARKAQVSKSTVSQYLNKRYDYMSEQTKVRVEEAIKELGYQPNIVARSLKQKSTKTIGVIVANILHTFSTEVSRAIEDVCHGEDFHTIICNADDDPVKEKRYIEMLRAKQVDGLIVFPTGDNRDLYKKMLDEQYPLVFLDRSVPDIPASSIMLNNEKAIELAVDHFVQKGHEGIAIMTTSFIDKVTPRYERVEGYKKALRNRNIEVNEEYIQCVDPEIIPLTLKLMLALSTPPDCIIAGNDFVLKEILRFSKQESLSIPEDLSVIGIDDVPYASFYNPSITTVAQPTFKMGKMAAELLLDKIKKKQVQDDQSEYRFEPKLMVRESVK</sequence>
<dbReference type="CDD" id="cd01392">
    <property type="entry name" value="HTH_LacI"/>
    <property type="match status" value="1"/>
</dbReference>
<evidence type="ECO:0000256" key="2">
    <source>
        <dbReference type="ARBA" id="ARBA00023015"/>
    </source>
</evidence>
<dbReference type="InterPro" id="IPR000843">
    <property type="entry name" value="HTH_LacI"/>
</dbReference>
<dbReference type="GeneID" id="301325600"/>
<evidence type="ECO:0000256" key="1">
    <source>
        <dbReference type="ARBA" id="ARBA00022491"/>
    </source>
</evidence>
<evidence type="ECO:0000256" key="3">
    <source>
        <dbReference type="ARBA" id="ARBA00023125"/>
    </source>
</evidence>
<dbReference type="SUPFAM" id="SSF53822">
    <property type="entry name" value="Periplasmic binding protein-like I"/>
    <property type="match status" value="1"/>
</dbReference>
<dbReference type="SMART" id="SM00354">
    <property type="entry name" value="HTH_LACI"/>
    <property type="match status" value="1"/>
</dbReference>
<keyword evidence="7" id="KW-1185">Reference proteome</keyword>
<reference evidence="6" key="1">
    <citation type="submission" date="2023-07" db="EMBL/GenBank/DDBJ databases">
        <title>Genomic Encyclopedia of Type Strains, Phase IV (KMG-IV): sequencing the most valuable type-strain genomes for metagenomic binning, comparative biology and taxonomic classification.</title>
        <authorList>
            <person name="Goeker M."/>
        </authorList>
    </citation>
    <scope>NUCLEOTIDE SEQUENCE [LARGE SCALE GENOMIC DNA]</scope>
    <source>
        <strain evidence="6">JSM 076093</strain>
    </source>
</reference>
<keyword evidence="3" id="KW-0238">DNA-binding</keyword>
<organism evidence="6 7">
    <name type="scientific">Guptibacillus hwajinpoensis</name>
    <dbReference type="NCBI Taxonomy" id="208199"/>
    <lineage>
        <taxon>Bacteria</taxon>
        <taxon>Bacillati</taxon>
        <taxon>Bacillota</taxon>
        <taxon>Bacilli</taxon>
        <taxon>Bacillales</taxon>
        <taxon>Guptibacillaceae</taxon>
        <taxon>Guptibacillus</taxon>
    </lineage>
</organism>
<name>A0ABU0JZR7_9BACL</name>
<dbReference type="Gene3D" id="3.40.50.2300">
    <property type="match status" value="2"/>
</dbReference>
<dbReference type="PANTHER" id="PTHR30146:SF148">
    <property type="entry name" value="HTH-TYPE TRANSCRIPTIONAL REPRESSOR PURR-RELATED"/>
    <property type="match status" value="1"/>
</dbReference>
<evidence type="ECO:0000259" key="5">
    <source>
        <dbReference type="PROSITE" id="PS50932"/>
    </source>
</evidence>
<dbReference type="InterPro" id="IPR010982">
    <property type="entry name" value="Lambda_DNA-bd_dom_sf"/>
</dbReference>
<comment type="caution">
    <text evidence="6">The sequence shown here is derived from an EMBL/GenBank/DDBJ whole genome shotgun (WGS) entry which is preliminary data.</text>
</comment>
<dbReference type="Gene3D" id="1.10.260.40">
    <property type="entry name" value="lambda repressor-like DNA-binding domains"/>
    <property type="match status" value="1"/>
</dbReference>
<dbReference type="RefSeq" id="WP_301550369.1">
    <property type="nucleotide sequence ID" value="NZ_JAQRMZ010000001.1"/>
</dbReference>
<proteinExistence type="predicted"/>
<dbReference type="Proteomes" id="UP001226720">
    <property type="component" value="Unassembled WGS sequence"/>
</dbReference>
<dbReference type="EMBL" id="JAUSWM010000002">
    <property type="protein sequence ID" value="MDQ0482584.1"/>
    <property type="molecule type" value="Genomic_DNA"/>
</dbReference>
<dbReference type="Pfam" id="PF00356">
    <property type="entry name" value="LacI"/>
    <property type="match status" value="1"/>
</dbReference>
<feature type="domain" description="HTH lacI-type" evidence="5">
    <location>
        <begin position="4"/>
        <end position="59"/>
    </location>
</feature>
<keyword evidence="2" id="KW-0805">Transcription regulation</keyword>
<keyword evidence="4" id="KW-0804">Transcription</keyword>
<dbReference type="PROSITE" id="PS50932">
    <property type="entry name" value="HTH_LACI_2"/>
    <property type="match status" value="1"/>
</dbReference>
<gene>
    <name evidence="6" type="ORF">QO000_001553</name>
</gene>
<dbReference type="Pfam" id="PF13377">
    <property type="entry name" value="Peripla_BP_3"/>
    <property type="match status" value="1"/>
</dbReference>
<dbReference type="InterPro" id="IPR046335">
    <property type="entry name" value="LacI/GalR-like_sensor"/>
</dbReference>
<dbReference type="PROSITE" id="PS00356">
    <property type="entry name" value="HTH_LACI_1"/>
    <property type="match status" value="1"/>
</dbReference>
<evidence type="ECO:0000256" key="4">
    <source>
        <dbReference type="ARBA" id="ARBA00023163"/>
    </source>
</evidence>
<dbReference type="CDD" id="cd19977">
    <property type="entry name" value="PBP1_EndR-like"/>
    <property type="match status" value="1"/>
</dbReference>
<keyword evidence="1" id="KW-0678">Repressor</keyword>
<protein>
    <submittedName>
        <fullName evidence="6">LacI family kdg operon repressor</fullName>
    </submittedName>
</protein>
<dbReference type="InterPro" id="IPR028082">
    <property type="entry name" value="Peripla_BP_I"/>
</dbReference>
<accession>A0ABU0JZR7</accession>
<dbReference type="SUPFAM" id="SSF47413">
    <property type="entry name" value="lambda repressor-like DNA-binding domains"/>
    <property type="match status" value="1"/>
</dbReference>
<evidence type="ECO:0000313" key="6">
    <source>
        <dbReference type="EMBL" id="MDQ0482584.1"/>
    </source>
</evidence>
<dbReference type="PANTHER" id="PTHR30146">
    <property type="entry name" value="LACI-RELATED TRANSCRIPTIONAL REPRESSOR"/>
    <property type="match status" value="1"/>
</dbReference>
<evidence type="ECO:0000313" key="7">
    <source>
        <dbReference type="Proteomes" id="UP001226720"/>
    </source>
</evidence>